<dbReference type="EMBL" id="LANO01000056">
    <property type="protein sequence ID" value="KJV51067.1"/>
    <property type="molecule type" value="Genomic_DNA"/>
</dbReference>
<dbReference type="Proteomes" id="UP000033769">
    <property type="component" value="Unassembled WGS sequence"/>
</dbReference>
<reference evidence="1 2" key="1">
    <citation type="submission" date="2015-02" db="EMBL/GenBank/DDBJ databases">
        <title>Genome Sequencing of Rickettsiales.</title>
        <authorList>
            <person name="Daugherty S.C."/>
            <person name="Su Q."/>
            <person name="Abolude K."/>
            <person name="Beier-Sexton M."/>
            <person name="Carlyon J.A."/>
            <person name="Carter R."/>
            <person name="Day N.P."/>
            <person name="Dumler S.J."/>
            <person name="Dyachenko V."/>
            <person name="Godinez A."/>
            <person name="Kurtti T.J."/>
            <person name="Lichay M."/>
            <person name="Mullins K.E."/>
            <person name="Ott S."/>
            <person name="Pappas-Brown V."/>
            <person name="Paris D.H."/>
            <person name="Patel P."/>
            <person name="Richards A.L."/>
            <person name="Sadzewicz L."/>
            <person name="Sears K."/>
            <person name="Seidman D."/>
            <person name="Sengamalay N."/>
            <person name="Stenos J."/>
            <person name="Tallon L.J."/>
            <person name="Vincent G."/>
            <person name="Fraser C.M."/>
            <person name="Munderloh U."/>
            <person name="Dunning-Hotopp J.C."/>
        </authorList>
    </citation>
    <scope>NUCLEOTIDE SEQUENCE [LARGE SCALE GENOMIC DNA]</scope>
    <source>
        <strain evidence="1 2">Gilliam</strain>
    </source>
</reference>
<organism evidence="1 2">
    <name type="scientific">Orientia tsutsugamushi str. Gilliam</name>
    <dbReference type="NCBI Taxonomy" id="1359184"/>
    <lineage>
        <taxon>Bacteria</taxon>
        <taxon>Pseudomonadati</taxon>
        <taxon>Pseudomonadota</taxon>
        <taxon>Alphaproteobacteria</taxon>
        <taxon>Rickettsiales</taxon>
        <taxon>Rickettsiaceae</taxon>
        <taxon>Rickettsieae</taxon>
        <taxon>Orientia</taxon>
    </lineage>
</organism>
<protein>
    <submittedName>
        <fullName evidence="1">Uncharacterized protein</fullName>
    </submittedName>
</protein>
<gene>
    <name evidence="1" type="ORF">OTSGILL_2542</name>
</gene>
<name>A0A0F3M6H6_ORITS</name>
<accession>A0A0F3M6H6</accession>
<proteinExistence type="predicted"/>
<dbReference type="AlphaFoldDB" id="A0A0F3M6H6"/>
<evidence type="ECO:0000313" key="2">
    <source>
        <dbReference type="Proteomes" id="UP000033769"/>
    </source>
</evidence>
<sequence>MILNDDNFLNKQKLKAYFDANAEQLESIYDKSNEIHSQI</sequence>
<dbReference type="PATRIC" id="fig|1359184.3.peg.2460"/>
<evidence type="ECO:0000313" key="1">
    <source>
        <dbReference type="EMBL" id="KJV51067.1"/>
    </source>
</evidence>
<comment type="caution">
    <text evidence="1">The sequence shown here is derived from an EMBL/GenBank/DDBJ whole genome shotgun (WGS) entry which is preliminary data.</text>
</comment>